<dbReference type="Pfam" id="PF03195">
    <property type="entry name" value="LOB"/>
    <property type="match status" value="1"/>
</dbReference>
<accession>A0A2G9GNE8</accession>
<dbReference type="InterPro" id="IPR004883">
    <property type="entry name" value="LOB"/>
</dbReference>
<evidence type="ECO:0000256" key="1">
    <source>
        <dbReference type="ARBA" id="ARBA00005474"/>
    </source>
</evidence>
<dbReference type="STRING" id="429701.A0A2G9GNE8"/>
<dbReference type="PANTHER" id="PTHR31301:SF186">
    <property type="entry name" value="OS09G0364100 PROTEIN"/>
    <property type="match status" value="1"/>
</dbReference>
<dbReference type="Proteomes" id="UP000231279">
    <property type="component" value="Unassembled WGS sequence"/>
</dbReference>
<dbReference type="EMBL" id="NKXS01004308">
    <property type="protein sequence ID" value="PIN06827.1"/>
    <property type="molecule type" value="Genomic_DNA"/>
</dbReference>
<feature type="region of interest" description="Disordered" evidence="2">
    <location>
        <begin position="1"/>
        <end position="30"/>
    </location>
</feature>
<dbReference type="PANTHER" id="PTHR31301">
    <property type="entry name" value="LOB DOMAIN-CONTAINING PROTEIN 4-RELATED"/>
    <property type="match status" value="1"/>
</dbReference>
<comment type="similarity">
    <text evidence="1">Belongs to the LOB domain-containing protein family.</text>
</comment>
<dbReference type="PROSITE" id="PS50891">
    <property type="entry name" value="LOB"/>
    <property type="match status" value="1"/>
</dbReference>
<protein>
    <recommendedName>
        <fullName evidence="3">LOB domain-containing protein</fullName>
    </recommendedName>
</protein>
<proteinExistence type="inferred from homology"/>
<reference evidence="5" key="1">
    <citation type="journal article" date="2018" name="Gigascience">
        <title>Genome assembly of the Pink Ipe (Handroanthus impetiginosus, Bignoniaceae), a highly valued, ecologically keystone Neotropical timber forest tree.</title>
        <authorList>
            <person name="Silva-Junior O.B."/>
            <person name="Grattapaglia D."/>
            <person name="Novaes E."/>
            <person name="Collevatti R.G."/>
        </authorList>
    </citation>
    <scope>NUCLEOTIDE SEQUENCE [LARGE SCALE GENOMIC DNA]</scope>
    <source>
        <strain evidence="5">cv. UFG-1</strain>
    </source>
</reference>
<keyword evidence="5" id="KW-1185">Reference proteome</keyword>
<gene>
    <name evidence="4" type="ORF">CDL12_20598</name>
</gene>
<evidence type="ECO:0000313" key="5">
    <source>
        <dbReference type="Proteomes" id="UP000231279"/>
    </source>
</evidence>
<evidence type="ECO:0000259" key="3">
    <source>
        <dbReference type="PROSITE" id="PS50891"/>
    </source>
</evidence>
<evidence type="ECO:0000313" key="4">
    <source>
        <dbReference type="EMBL" id="PIN06827.1"/>
    </source>
</evidence>
<name>A0A2G9GNE8_9LAMI</name>
<feature type="domain" description="LOB" evidence="3">
    <location>
        <begin position="37"/>
        <end position="138"/>
    </location>
</feature>
<organism evidence="4 5">
    <name type="scientific">Handroanthus impetiginosus</name>
    <dbReference type="NCBI Taxonomy" id="429701"/>
    <lineage>
        <taxon>Eukaryota</taxon>
        <taxon>Viridiplantae</taxon>
        <taxon>Streptophyta</taxon>
        <taxon>Embryophyta</taxon>
        <taxon>Tracheophyta</taxon>
        <taxon>Spermatophyta</taxon>
        <taxon>Magnoliopsida</taxon>
        <taxon>eudicotyledons</taxon>
        <taxon>Gunneridae</taxon>
        <taxon>Pentapetalae</taxon>
        <taxon>asterids</taxon>
        <taxon>lamiids</taxon>
        <taxon>Lamiales</taxon>
        <taxon>Bignoniaceae</taxon>
        <taxon>Crescentiina</taxon>
        <taxon>Tabebuia alliance</taxon>
        <taxon>Handroanthus</taxon>
    </lineage>
</organism>
<comment type="caution">
    <text evidence="4">The sequence shown here is derived from an EMBL/GenBank/DDBJ whole genome shotgun (WGS) entry which is preliminary data.</text>
</comment>
<sequence>MNTTNNIQNTTIKPQASKSDGPSPPWPVSGGGGAGAQACAACKHQRRRCAPNCLLAPYFPANKQKEFLNVHKHFGVGNVVKTLKNVDPNNRRNSMASVIFEANMRAIDPVGGCCRFIRDLEKRIQFYTSELDSVLKQIAFHRWLNGKRVNSDVCDQDLVNVEVPEEQFLNGKVAENIKPDVEKE</sequence>
<dbReference type="OrthoDB" id="1893065at2759"/>
<feature type="compositionally biased region" description="Low complexity" evidence="2">
    <location>
        <begin position="1"/>
        <end position="12"/>
    </location>
</feature>
<evidence type="ECO:0000256" key="2">
    <source>
        <dbReference type="SAM" id="MobiDB-lite"/>
    </source>
</evidence>
<dbReference type="AlphaFoldDB" id="A0A2G9GNE8"/>